<dbReference type="GO" id="GO:0061631">
    <property type="term" value="F:ubiquitin conjugating enzyme activity"/>
    <property type="evidence" value="ECO:0007669"/>
    <property type="project" value="TreeGrafter"/>
</dbReference>
<dbReference type="OMA" id="FEWLETI"/>
<evidence type="ECO:0000313" key="4">
    <source>
        <dbReference type="EMBL" id="ELU41888.1"/>
    </source>
</evidence>
<keyword evidence="2" id="KW-0833">Ubl conjugation pathway</keyword>
<feature type="compositionally biased region" description="Basic and acidic residues" evidence="3">
    <location>
        <begin position="178"/>
        <end position="190"/>
    </location>
</feature>
<evidence type="ECO:0000256" key="3">
    <source>
        <dbReference type="SAM" id="MobiDB-lite"/>
    </source>
</evidence>
<dbReference type="OrthoDB" id="47801at2759"/>
<feature type="region of interest" description="Disordered" evidence="3">
    <location>
        <begin position="167"/>
        <end position="211"/>
    </location>
</feature>
<feature type="compositionally biased region" description="Acidic residues" evidence="3">
    <location>
        <begin position="191"/>
        <end position="211"/>
    </location>
</feature>
<gene>
    <name evidence="4" type="ORF">AG1IA_04067</name>
</gene>
<dbReference type="EMBL" id="AFRT01000977">
    <property type="protein sequence ID" value="ELU41888.1"/>
    <property type="molecule type" value="Genomic_DNA"/>
</dbReference>
<dbReference type="PANTHER" id="PTHR46116">
    <property type="entry name" value="(E3-INDEPENDENT) E2 UBIQUITIN-CONJUGATING ENZYME"/>
    <property type="match status" value="1"/>
</dbReference>
<evidence type="ECO:0000256" key="2">
    <source>
        <dbReference type="ARBA" id="ARBA00022786"/>
    </source>
</evidence>
<organism evidence="4 5">
    <name type="scientific">Thanatephorus cucumeris (strain AG1-IA)</name>
    <name type="common">Rice sheath blight fungus</name>
    <name type="synonym">Rhizoctonia solani</name>
    <dbReference type="NCBI Taxonomy" id="983506"/>
    <lineage>
        <taxon>Eukaryota</taxon>
        <taxon>Fungi</taxon>
        <taxon>Dikarya</taxon>
        <taxon>Basidiomycota</taxon>
        <taxon>Agaricomycotina</taxon>
        <taxon>Agaricomycetes</taxon>
        <taxon>Cantharellales</taxon>
        <taxon>Ceratobasidiaceae</taxon>
        <taxon>Rhizoctonia</taxon>
        <taxon>Rhizoctonia solani AG-1</taxon>
    </lineage>
</organism>
<evidence type="ECO:0000256" key="1">
    <source>
        <dbReference type="ARBA" id="ARBA00022679"/>
    </source>
</evidence>
<accession>L8WYQ4</accession>
<dbReference type="Gene3D" id="3.10.110.10">
    <property type="entry name" value="Ubiquitin Conjugating Enzyme"/>
    <property type="match status" value="1"/>
</dbReference>
<keyword evidence="5" id="KW-1185">Reference proteome</keyword>
<dbReference type="AlphaFoldDB" id="L8WYQ4"/>
<name>L8WYQ4_THACA</name>
<evidence type="ECO:0000313" key="5">
    <source>
        <dbReference type="Proteomes" id="UP000011668"/>
    </source>
</evidence>
<reference evidence="4 5" key="1">
    <citation type="journal article" date="2013" name="Nat. Commun.">
        <title>The evolution and pathogenic mechanisms of the rice sheath blight pathogen.</title>
        <authorList>
            <person name="Zheng A."/>
            <person name="Lin R."/>
            <person name="Xu L."/>
            <person name="Qin P."/>
            <person name="Tang C."/>
            <person name="Ai P."/>
            <person name="Zhang D."/>
            <person name="Liu Y."/>
            <person name="Sun Z."/>
            <person name="Feng H."/>
            <person name="Wang Y."/>
            <person name="Chen Y."/>
            <person name="Liang X."/>
            <person name="Fu R."/>
            <person name="Li Q."/>
            <person name="Zhang J."/>
            <person name="Yu X."/>
            <person name="Xie Z."/>
            <person name="Ding L."/>
            <person name="Guan P."/>
            <person name="Tang J."/>
            <person name="Liang Y."/>
            <person name="Wang S."/>
            <person name="Deng Q."/>
            <person name="Li S."/>
            <person name="Zhu J."/>
            <person name="Wang L."/>
            <person name="Liu H."/>
            <person name="Li P."/>
        </authorList>
    </citation>
    <scope>NUCLEOTIDE SEQUENCE [LARGE SCALE GENOMIC DNA]</scope>
    <source>
        <strain evidence="5">AG-1 IA</strain>
    </source>
</reference>
<feature type="region of interest" description="Disordered" evidence="3">
    <location>
        <begin position="410"/>
        <end position="430"/>
    </location>
</feature>
<dbReference type="STRING" id="983506.L8WYQ4"/>
<keyword evidence="1" id="KW-0808">Transferase</keyword>
<proteinExistence type="predicted"/>
<dbReference type="PANTHER" id="PTHR46116:SF15">
    <property type="entry name" value="(E3-INDEPENDENT) E2 UBIQUITIN-CONJUGATING ENZYME"/>
    <property type="match status" value="1"/>
</dbReference>
<comment type="caution">
    <text evidence="4">The sequence shown here is derived from an EMBL/GenBank/DDBJ whole genome shotgun (WGS) entry which is preliminary data.</text>
</comment>
<dbReference type="SUPFAM" id="SSF54495">
    <property type="entry name" value="UBC-like"/>
    <property type="match status" value="1"/>
</dbReference>
<dbReference type="InterPro" id="IPR016135">
    <property type="entry name" value="UBQ-conjugating_enzyme/RWD"/>
</dbReference>
<dbReference type="Proteomes" id="UP000011668">
    <property type="component" value="Unassembled WGS sequence"/>
</dbReference>
<dbReference type="HOGENOM" id="CLU_310610_0_0_1"/>
<protein>
    <submittedName>
        <fullName evidence="4">Ubiquitin conjugating enzyme family protein</fullName>
    </submittedName>
</protein>
<sequence length="928" mass="101884">MGFNGCASQMEIRDRAYNRSFDGIALPRGQMGHIIDAHGTIYKKVTKCQRSENGLYGQRIFDNHLHDIAIRPARMLRVYHFMYEDRTAQCPFKTSVIGADYLMTGSSVYRPLCDLLLIDSDSLLPPSDDHGCKSASPGGYATPAQARAALRKFSDVETAAEQIFDGRFDNVKDEDEEMKGSEKDKGKRTPEDDDEGIDEEGVDDDDGSALDDYVDYDSDYEAKAVAGKDSGVHGDPYAGIFFSKDRKEEVIEVEEEPELVVIPGNPDPVPLMTQSEWMKGCPEGGEQGFLFQLYNGLSTGSCACPSQCGGSRPRSKKDFFAIYVSVLWNSFTTYTNNLRETVHQTCPKCKQVYCLACGEGVSSTPVQQRSFPGAPGVANVLFHCANLQGVILGIGLHMIEQLFQEQHRTHDDTVGGTKKRKVSPQAGSYDDEDEYISNEMARGKKAKAGTGYLHRPAIDALAKHTGYMEAMQSQKARDTKMAGLMAEVREFLPSLQRKGGVQTSDYLVHPSALAHLRRRFNWIGSTLLRNDSLTDMSDRSVLYFELFSWLETISNHEALASMMAMPIMVVASIKPKAPIAGSGSRPAQRERIIMYEGSSGPRELLESIVIQAQAAIKGLEGMKPADTEHTEGEMTETEKRMTASEKGKQKELTDAVPDENLNLLRFCERILSAAAGIDRSLRETKGDDFVNRLHASLPKAAGGGPSHGLEDQPTIVPGDSDEETIQIYESWANKCRFEYCDLSIPAPAQKEGESTPSAPSYKFYFNNDARMLANADIPKRSLAILAVLTTNLPVAWGSSVFLRVDESRVDVIKALITGPEGTPYNNSPPSVKYMTVGASYVFSELGVDEFSIDQRWDGKVCLSLLGTWSGPGWISGKSTLLQVLISIQSMILCDEPYLNEPGWSSGGGTPASKACACILSGSERAFLT</sequence>